<evidence type="ECO:0000256" key="1">
    <source>
        <dbReference type="ARBA" id="ARBA00001966"/>
    </source>
</evidence>
<name>A0A7G1GCB6_9BACT</name>
<evidence type="ECO:0000256" key="3">
    <source>
        <dbReference type="ARBA" id="ARBA00023004"/>
    </source>
</evidence>
<dbReference type="InterPro" id="IPR043129">
    <property type="entry name" value="ATPase_NBD"/>
</dbReference>
<gene>
    <name evidence="7" type="ORF">OSSY52_22300</name>
</gene>
<sequence length="1399" mass="158377">MLGIDLGSATAKVVLLNKNFNIEHKKYVRHNGKIKEVLISELEELKKKVGNKKLSISITGTAGMGLANRNDFSFVQEVIAISKAIKLLYKEAHTLIELGGEDAKIILFEEGKIPEMRMNGSCAGGTGSFIDQMSVLLNVDPLELNELAKKSNKTLYIASRCGVFAKTDVQALLNRGESKEDIAKAVFLAVANQTITTLLSGADIREKVIFAGGPLTFLSELRKSFHETLKLNENKFILPDNSEVLVAVGAALYSENNDKQYTIDEIINKIKSEKKVERTIRTLEPLFTDKDEYENFKMRHSNLNLKYLDEKEKKEKKNLYIGIDAGSTTTKLIMIDDKNNIIDSFYKNNFGSPLNVAVEGLKKFKKYIKNNNLKAVFSTGYGEEFISKALNLDGGIVETMAHFVSGQSFNDKLSFIVDVGGQDIKAIKIENKIITDIRLNEACSSGTGSFIETFAKNLNMTLDEFVEKAINAKFPVDLGTRCSVFMNSKVKEALKDGVDVGDIAAGLAYSVVKNALYKVIKLKNVDELGDNIFVQGGTFKNDAVLRAFEKITGKNVYRLNISEYMGAFGAAIYARNLYKSREDYKTKFNIESINNIEYKKQFIQCKGCGNNCNITKFVFDNNNIFYTGNKCEKYFSNKKVQKDKESINFFKEKEKMIFEIDENYEYDKNKPVIGIPRMLSIYEHFQFFYNLFKNLGFKVVLSDRTTQKLYYKGLRTVSADNICFPAKISNGHVLNLIDKKVDRIFIPTIIFEKTEGNDAKNAYNCPIVTGYGEVLKRNIKTNIPIDTPSLSFKYEKGLEENLFKYVNKFGINRKEFKNAYILAKKKEEKLLLNLKLMAKDVIEEAQKNKKILVIVLGRPYHMDPMVNAGVMDLIYELGAYGITESDIPELYEMNLDGVLPLTQWSYHNRLYLASKWIAKQKYDKVLALQLNSFGCGPDAVVVDEVKSLVESGGKIFTVLKIDEMSNIGAAKIRIRSAFEALNNTKGINLVKKRKNVKPYTKDDQRKTILVPKFSKLYSALYEGVMYNLGYKLKTIMNQNKEAIDEGLKYVNNDMCYPAVVVIGDVIKALKSGDVDPKNTVVGLSQTGGQCRASNYVPLLKKALIDAGFEDTPVISIGTNASVEGLKINLIKLLKYSVIAFSIGDSLLKLKLATAPYERHSGETNRVFSQLLSEIKEQMFNEKPSKKMMKRFLIKAVNEFNKIEVNMPKKRNRIGLVGEIYMKTNCFVNNEIIKRLENDGYEVIVPTFLKFLEYDFYSKQYNKREKIENDNKMYLTKAVIKNTIDHYRNISEKILSNFIRYIPESKLGKTIKSNNNILPLSLQFGEGWLLANEIGDMAREGIKNIISLQPFGCISNHIIAKGIYRELKDKLDVNLLLLDYESGTSEINIINRLKLFLETK</sequence>
<dbReference type="InterPro" id="IPR002731">
    <property type="entry name" value="ATPase_BadF"/>
</dbReference>
<comment type="cofactor">
    <cofactor evidence="1">
        <name>[4Fe-4S] cluster</name>
        <dbReference type="ChEBI" id="CHEBI:49883"/>
    </cofactor>
</comment>
<dbReference type="PANTHER" id="PTHR32329">
    <property type="entry name" value="BIFUNCTIONAL PROTEIN [INCLUDES 2-HYDROXYACYL-COA DEHYDRATASE (N-TER) AND ITS ACTIVATOR DOMAIN (C_TERM)-RELATED"/>
    <property type="match status" value="1"/>
</dbReference>
<keyword evidence="2" id="KW-0479">Metal-binding</keyword>
<protein>
    <submittedName>
        <fullName evidence="7">CoA-substrate-specific enzyme activase</fullName>
    </submittedName>
</protein>
<dbReference type="InterPro" id="IPR008275">
    <property type="entry name" value="CoA_E_activase_dom"/>
</dbReference>
<dbReference type="GO" id="GO:0046872">
    <property type="term" value="F:metal ion binding"/>
    <property type="evidence" value="ECO:0007669"/>
    <property type="project" value="UniProtKB-KW"/>
</dbReference>
<dbReference type="Proteomes" id="UP000516361">
    <property type="component" value="Chromosome"/>
</dbReference>
<organism evidence="7 8">
    <name type="scientific">Tepiditoga spiralis</name>
    <dbReference type="NCBI Taxonomy" id="2108365"/>
    <lineage>
        <taxon>Bacteria</taxon>
        <taxon>Thermotogati</taxon>
        <taxon>Thermotogota</taxon>
        <taxon>Thermotogae</taxon>
        <taxon>Petrotogales</taxon>
        <taxon>Petrotogaceae</taxon>
        <taxon>Tepiditoga</taxon>
    </lineage>
</organism>
<dbReference type="NCBIfam" id="TIGR00241">
    <property type="entry name" value="CoA_E_activ"/>
    <property type="match status" value="1"/>
</dbReference>
<dbReference type="Gene3D" id="3.30.420.40">
    <property type="match status" value="4"/>
</dbReference>
<dbReference type="KEGG" id="ocy:OSSY52_22300"/>
<keyword evidence="8" id="KW-1185">Reference proteome</keyword>
<dbReference type="InParanoid" id="A0A7G1GCB6"/>
<feature type="domain" description="DUF2229" evidence="6">
    <location>
        <begin position="673"/>
        <end position="885"/>
    </location>
</feature>
<evidence type="ECO:0000313" key="7">
    <source>
        <dbReference type="EMBL" id="BBE32089.1"/>
    </source>
</evidence>
<dbReference type="InterPro" id="IPR051805">
    <property type="entry name" value="Dehydratase_Activator_Redct"/>
</dbReference>
<accession>A0A7G1GCB6</accession>
<dbReference type="GO" id="GO:0051536">
    <property type="term" value="F:iron-sulfur cluster binding"/>
    <property type="evidence" value="ECO:0007669"/>
    <property type="project" value="UniProtKB-KW"/>
</dbReference>
<dbReference type="SUPFAM" id="SSF53067">
    <property type="entry name" value="Actin-like ATPase domain"/>
    <property type="match status" value="2"/>
</dbReference>
<dbReference type="Pfam" id="PF01869">
    <property type="entry name" value="BcrAD_BadFG"/>
    <property type="match status" value="2"/>
</dbReference>
<evidence type="ECO:0000256" key="4">
    <source>
        <dbReference type="ARBA" id="ARBA00023014"/>
    </source>
</evidence>
<evidence type="ECO:0000259" key="5">
    <source>
        <dbReference type="Pfam" id="PF01869"/>
    </source>
</evidence>
<evidence type="ECO:0000259" key="6">
    <source>
        <dbReference type="Pfam" id="PF09989"/>
    </source>
</evidence>
<evidence type="ECO:0000313" key="8">
    <source>
        <dbReference type="Proteomes" id="UP000516361"/>
    </source>
</evidence>
<proteinExistence type="predicted"/>
<dbReference type="CDD" id="cd24035">
    <property type="entry name" value="ASKHA_NBD_O66634-like_rpt2"/>
    <property type="match status" value="1"/>
</dbReference>
<reference evidence="7 8" key="1">
    <citation type="submission" date="2018-06" db="EMBL/GenBank/DDBJ databases">
        <title>Genome sequencing of Oceanotoga sp. sy52.</title>
        <authorList>
            <person name="Mori K."/>
        </authorList>
    </citation>
    <scope>NUCLEOTIDE SEQUENCE [LARGE SCALE GENOMIC DNA]</scope>
    <source>
        <strain evidence="8">sy52</strain>
    </source>
</reference>
<evidence type="ECO:0000256" key="2">
    <source>
        <dbReference type="ARBA" id="ARBA00022723"/>
    </source>
</evidence>
<dbReference type="CDD" id="cd24034">
    <property type="entry name" value="ASKHA_NBD_O66634-like_rpt1"/>
    <property type="match status" value="1"/>
</dbReference>
<dbReference type="RefSeq" id="WP_190614944.1">
    <property type="nucleotide sequence ID" value="NZ_AP018712.1"/>
</dbReference>
<keyword evidence="4" id="KW-0411">Iron-sulfur</keyword>
<dbReference type="PANTHER" id="PTHR32329:SF4">
    <property type="entry name" value="ACTIVATOR OF 2-HYDROXYACYL-COA DEHYDRATASE"/>
    <property type="match status" value="1"/>
</dbReference>
<dbReference type="Pfam" id="PF09989">
    <property type="entry name" value="DUF2229"/>
    <property type="match status" value="1"/>
</dbReference>
<dbReference type="InterPro" id="IPR018709">
    <property type="entry name" value="CoA_activase_DUF2229"/>
</dbReference>
<keyword evidence="3" id="KW-0408">Iron</keyword>
<feature type="domain" description="ATPase BadF/BadG/BcrA/BcrD type" evidence="5">
    <location>
        <begin position="2"/>
        <end position="253"/>
    </location>
</feature>
<dbReference type="EMBL" id="AP018712">
    <property type="protein sequence ID" value="BBE32089.1"/>
    <property type="molecule type" value="Genomic_DNA"/>
</dbReference>
<feature type="domain" description="ATPase BadF/BadG/BcrA/BcrD type" evidence="5">
    <location>
        <begin position="321"/>
        <end position="574"/>
    </location>
</feature>